<organism evidence="4">
    <name type="scientific">Phaffia rhodozyma</name>
    <name type="common">Yeast</name>
    <name type="synonym">Xanthophyllomyces dendrorhous</name>
    <dbReference type="NCBI Taxonomy" id="264483"/>
    <lineage>
        <taxon>Eukaryota</taxon>
        <taxon>Fungi</taxon>
        <taxon>Dikarya</taxon>
        <taxon>Basidiomycota</taxon>
        <taxon>Agaricomycotina</taxon>
        <taxon>Tremellomycetes</taxon>
        <taxon>Cystofilobasidiales</taxon>
        <taxon>Mrakiaceae</taxon>
        <taxon>Phaffia</taxon>
    </lineage>
</organism>
<evidence type="ECO:0000256" key="3">
    <source>
        <dbReference type="SAM" id="MobiDB-lite"/>
    </source>
</evidence>
<feature type="compositionally biased region" description="Low complexity" evidence="3">
    <location>
        <begin position="434"/>
        <end position="446"/>
    </location>
</feature>
<dbReference type="InterPro" id="IPR015943">
    <property type="entry name" value="WD40/YVTN_repeat-like_dom_sf"/>
</dbReference>
<feature type="region of interest" description="Disordered" evidence="3">
    <location>
        <begin position="701"/>
        <end position="750"/>
    </location>
</feature>
<dbReference type="Gene3D" id="2.130.10.10">
    <property type="entry name" value="YVTN repeat-like/Quinoprotein amine dehydrogenase"/>
    <property type="match status" value="2"/>
</dbReference>
<dbReference type="PANTHER" id="PTHR14107:SF16">
    <property type="entry name" value="AT02583P"/>
    <property type="match status" value="1"/>
</dbReference>
<reference evidence="4" key="1">
    <citation type="submission" date="2014-08" db="EMBL/GenBank/DDBJ databases">
        <authorList>
            <person name="Sharma Rahul"/>
            <person name="Thines Marco"/>
        </authorList>
    </citation>
    <scope>NUCLEOTIDE SEQUENCE</scope>
</reference>
<dbReference type="SMART" id="SM00320">
    <property type="entry name" value="WD40"/>
    <property type="match status" value="4"/>
</dbReference>
<evidence type="ECO:0000313" key="4">
    <source>
        <dbReference type="EMBL" id="CED85508.1"/>
    </source>
</evidence>
<sequence>METPPVQPTTFTAPEGAYTLTPTHFPATFFPTLFTSNGPPAIPAKVCTVSVWYPPKKEGGLGGLLGIGGGGTKEASGDSPTFTSAGEDASGGPGGSSTSGGEKDSFYGSSVSTGVSYKATSTGNTISSAGGFLGRSITGMTSNHSSSHPSGSLYPNGLSGSGGKEGIAHHGLAAYSAHPRPRSNVRSTSSSFVTRVQTLEGITKLLAERAKGGEEVRWMFWNLGRVWGWVEVGCKAKEPLTRITFAANITCHSVSHSTARPDLVDVFIGFSTGDIVWIDPTTGRYSRLNKAGIIHPHPVLHLIPHPASPSLLFAVHQDGCIFVYSLDREDPVSSYTIPWDASSSVPVPGSDTDPLGGSSGGLYVWKNLPGGKEGEKEKDKEKAKLVGRNPVCLWRITGAWSDGLDGDRAHRTNGSSGGSASWEGSLESFEDGQSGTHSTGSTGSHSARPSGNIGLSSPASGTSFQPNGGPPKKNQRKGGTGWAFRGKGKGKGGITAAAISPDGRSMGVCDESGLLRVIDVFGNRVTDVYAAYFGSLTCLAWSPDSRFLLIGGQDDLISVISIWEERVVARCQGHSSFVTGLNWDPDRCEPAKGRYRFGSVGEDGKILLWDFTPALLRTHHLHHRNVGSTASLLSPDTTRDGRDSERVKFHHAPKRNDVPVLQAVCLKIMEACTLTEIHFVRDAICLVSRAASIRFFARPPAKQKSANPVRGRRKRASSAATTTYGSYVIPSGSRSGENGKNISGGEIRVH</sequence>
<dbReference type="GO" id="GO:0005634">
    <property type="term" value="C:nucleus"/>
    <property type="evidence" value="ECO:0007669"/>
    <property type="project" value="TreeGrafter"/>
</dbReference>
<protein>
    <submittedName>
        <fullName evidence="4">WD40 protein DMR-N9</fullName>
    </submittedName>
</protein>
<feature type="region of interest" description="Disordered" evidence="3">
    <location>
        <begin position="71"/>
        <end position="105"/>
    </location>
</feature>
<dbReference type="GO" id="GO:0032153">
    <property type="term" value="C:cell division site"/>
    <property type="evidence" value="ECO:0007669"/>
    <property type="project" value="TreeGrafter"/>
</dbReference>
<dbReference type="AlphaFoldDB" id="A0A0F7SYV8"/>
<feature type="compositionally biased region" description="Polar residues" evidence="3">
    <location>
        <begin position="732"/>
        <end position="741"/>
    </location>
</feature>
<feature type="compositionally biased region" description="Gly residues" evidence="3">
    <location>
        <begin position="89"/>
        <end position="98"/>
    </location>
</feature>
<dbReference type="SUPFAM" id="SSF50978">
    <property type="entry name" value="WD40 repeat-like"/>
    <property type="match status" value="1"/>
</dbReference>
<feature type="compositionally biased region" description="Low complexity" evidence="3">
    <location>
        <begin position="142"/>
        <end position="152"/>
    </location>
</feature>
<dbReference type="EMBL" id="LN483332">
    <property type="protein sequence ID" value="CED85508.1"/>
    <property type="molecule type" value="Genomic_DNA"/>
</dbReference>
<accession>A0A0F7SYV8</accession>
<proteinExistence type="predicted"/>
<evidence type="ECO:0000256" key="1">
    <source>
        <dbReference type="ARBA" id="ARBA00022574"/>
    </source>
</evidence>
<keyword evidence="1" id="KW-0853">WD repeat</keyword>
<keyword evidence="2" id="KW-0677">Repeat</keyword>
<evidence type="ECO:0000256" key="2">
    <source>
        <dbReference type="ARBA" id="ARBA00022737"/>
    </source>
</evidence>
<dbReference type="Pfam" id="PF00400">
    <property type="entry name" value="WD40"/>
    <property type="match status" value="2"/>
</dbReference>
<feature type="compositionally biased region" description="Low complexity" evidence="3">
    <location>
        <begin position="418"/>
        <end position="427"/>
    </location>
</feature>
<name>A0A0F7SYV8_PHARH</name>
<dbReference type="GO" id="GO:0045013">
    <property type="term" value="P:carbon catabolite repression of transcription"/>
    <property type="evidence" value="ECO:0007669"/>
    <property type="project" value="TreeGrafter"/>
</dbReference>
<dbReference type="InterPro" id="IPR036322">
    <property type="entry name" value="WD40_repeat_dom_sf"/>
</dbReference>
<dbReference type="GO" id="GO:0051286">
    <property type="term" value="C:cell tip"/>
    <property type="evidence" value="ECO:0007669"/>
    <property type="project" value="TreeGrafter"/>
</dbReference>
<dbReference type="PANTHER" id="PTHR14107">
    <property type="entry name" value="WD REPEAT PROTEIN"/>
    <property type="match status" value="1"/>
</dbReference>
<feature type="compositionally biased region" description="Polar residues" evidence="3">
    <location>
        <begin position="447"/>
        <end position="466"/>
    </location>
</feature>
<dbReference type="InterPro" id="IPR001680">
    <property type="entry name" value="WD40_rpt"/>
</dbReference>
<feature type="region of interest" description="Disordered" evidence="3">
    <location>
        <begin position="403"/>
        <end position="492"/>
    </location>
</feature>
<feature type="region of interest" description="Disordered" evidence="3">
    <location>
        <begin position="140"/>
        <end position="160"/>
    </location>
</feature>
<dbReference type="InterPro" id="IPR051362">
    <property type="entry name" value="WD_repeat_creC_regulators"/>
</dbReference>